<keyword evidence="7" id="KW-0663">Pyridoxal phosphate</keyword>
<evidence type="ECO:0000313" key="13">
    <source>
        <dbReference type="Proteomes" id="UP000236544"/>
    </source>
</evidence>
<dbReference type="Proteomes" id="UP000236544">
    <property type="component" value="Unassembled WGS sequence"/>
</dbReference>
<reference evidence="13" key="1">
    <citation type="submission" date="2015-10" db="EMBL/GenBank/DDBJ databases">
        <authorList>
            <person name="Devillers H."/>
        </authorList>
    </citation>
    <scope>NUCLEOTIDE SEQUENCE [LARGE SCALE GENOMIC DNA]</scope>
</reference>
<dbReference type="PANTHER" id="PTHR13693">
    <property type="entry name" value="CLASS II AMINOTRANSFERASE/8-AMINO-7-OXONONANOATE SYNTHASE"/>
    <property type="match status" value="1"/>
</dbReference>
<proteinExistence type="inferred from homology"/>
<dbReference type="InterPro" id="IPR015422">
    <property type="entry name" value="PyrdxlP-dep_Trfase_small"/>
</dbReference>
<evidence type="ECO:0000256" key="8">
    <source>
        <dbReference type="ARBA" id="ARBA00022919"/>
    </source>
</evidence>
<evidence type="ECO:0000256" key="9">
    <source>
        <dbReference type="ARBA" id="ARBA00023098"/>
    </source>
</evidence>
<accession>A0A0P1KR98</accession>
<dbReference type="EMBL" id="LN890537">
    <property type="protein sequence ID" value="CUS22497.1"/>
    <property type="molecule type" value="Genomic_DNA"/>
</dbReference>
<name>A0A0P1KR98_9SACH</name>
<protein>
    <recommendedName>
        <fullName evidence="5">serine C-palmitoyltransferase</fullName>
        <ecNumber evidence="5">2.3.1.50</ecNumber>
    </recommendedName>
</protein>
<dbReference type="Gene3D" id="3.40.640.10">
    <property type="entry name" value="Type I PLP-dependent aspartate aminotransferase-like (Major domain)"/>
    <property type="match status" value="1"/>
</dbReference>
<organism evidence="12 13">
    <name type="scientific">Lachancea quebecensis</name>
    <dbReference type="NCBI Taxonomy" id="1654605"/>
    <lineage>
        <taxon>Eukaryota</taxon>
        <taxon>Fungi</taxon>
        <taxon>Dikarya</taxon>
        <taxon>Ascomycota</taxon>
        <taxon>Saccharomycotina</taxon>
        <taxon>Saccharomycetes</taxon>
        <taxon>Saccharomycetales</taxon>
        <taxon>Saccharomycetaceae</taxon>
        <taxon>Lachancea</taxon>
    </lineage>
</organism>
<dbReference type="GO" id="GO:0005783">
    <property type="term" value="C:endoplasmic reticulum"/>
    <property type="evidence" value="ECO:0007669"/>
    <property type="project" value="TreeGrafter"/>
</dbReference>
<evidence type="ECO:0000256" key="10">
    <source>
        <dbReference type="ARBA" id="ARBA00023315"/>
    </source>
</evidence>
<evidence type="ECO:0000256" key="4">
    <source>
        <dbReference type="ARBA" id="ARBA00008392"/>
    </source>
</evidence>
<evidence type="ECO:0000256" key="3">
    <source>
        <dbReference type="ARBA" id="ARBA00004991"/>
    </source>
</evidence>
<keyword evidence="8" id="KW-0746">Sphingolipid metabolism</keyword>
<evidence type="ECO:0000256" key="6">
    <source>
        <dbReference type="ARBA" id="ARBA00022679"/>
    </source>
</evidence>
<dbReference type="Pfam" id="PF00155">
    <property type="entry name" value="Aminotran_1_2"/>
    <property type="match status" value="1"/>
</dbReference>
<dbReference type="EC" id="2.3.1.50" evidence="5"/>
<dbReference type="GO" id="GO:0046513">
    <property type="term" value="P:ceramide biosynthetic process"/>
    <property type="evidence" value="ECO:0007669"/>
    <property type="project" value="TreeGrafter"/>
</dbReference>
<dbReference type="PANTHER" id="PTHR13693:SF2">
    <property type="entry name" value="SERINE PALMITOYLTRANSFERASE 1"/>
    <property type="match status" value="1"/>
</dbReference>
<gene>
    <name evidence="12" type="ORF">LAQU0_S05e06722g</name>
</gene>
<dbReference type="GO" id="GO:0046512">
    <property type="term" value="P:sphingosine biosynthetic process"/>
    <property type="evidence" value="ECO:0007669"/>
    <property type="project" value="TreeGrafter"/>
</dbReference>
<feature type="domain" description="Aminotransferase class I/classII large" evidence="11">
    <location>
        <begin position="162"/>
        <end position="541"/>
    </location>
</feature>
<dbReference type="GO" id="GO:0016020">
    <property type="term" value="C:membrane"/>
    <property type="evidence" value="ECO:0007669"/>
    <property type="project" value="GOC"/>
</dbReference>
<dbReference type="InterPro" id="IPR004839">
    <property type="entry name" value="Aminotransferase_I/II_large"/>
</dbReference>
<dbReference type="GO" id="GO:0030170">
    <property type="term" value="F:pyridoxal phosphate binding"/>
    <property type="evidence" value="ECO:0007669"/>
    <property type="project" value="InterPro"/>
</dbReference>
<dbReference type="InterPro" id="IPR015421">
    <property type="entry name" value="PyrdxlP-dep_Trfase_major"/>
</dbReference>
<keyword evidence="13" id="KW-1185">Reference proteome</keyword>
<sequence>MRQPPEVLPSSIPVPEAVLRSSSYVWYYCQRAAHAIPGMHYVVSYVRKSHQDDPYRTLFELFLILYGIIYFFRKPRKQGEQAAPKLSEREVEALLDEWDPEPITQENTNLEWRAKSTPVLTGNSSAPTRVNLTRDEGRESFSGVLNCASTSFLQISSDPEFVKSAKETIHQYGVGACGPAGFYGNQDVHSHLEYNLARFFGTEMAVLYGQDFCVAASVIPAFTKRGDVIVADDRINVALQNALQLSRSTVYYYNHNDMEALEELLEQLQERELNEKLPSLPRKFIVTEGLFQNLGDIPDLPRLVELKRKYKYRLLVDETFSLGVLGAHGRGIAEYFNMKRDASVDITIGSLAVALGSSGGFVLGDYVMSVHQRIGSHAYTFSASLPAFAVTTASKVLEHLERDNSAVKKLRSLSVLMHQLFIDDSELSPYIEVTSAKESSILHFRLRDEYRSRVFHTTEESLFQELSAMHAKNLSEKYIDECEREEKLLQRIVDTALIEHQVLITRNTFVMKHETLPVTPSLKLCCSAKMTEDELRDAYESVKSAILACVSE</sequence>
<keyword evidence="10" id="KW-0012">Acyltransferase</keyword>
<dbReference type="InterPro" id="IPR015424">
    <property type="entry name" value="PyrdxlP-dep_Trfase"/>
</dbReference>
<evidence type="ECO:0000256" key="1">
    <source>
        <dbReference type="ARBA" id="ARBA00001933"/>
    </source>
</evidence>
<comment type="pathway">
    <text evidence="2">Lipid metabolism; sphingolipid metabolism.</text>
</comment>
<keyword evidence="9" id="KW-0443">Lipid metabolism</keyword>
<comment type="cofactor">
    <cofactor evidence="1">
        <name>pyridoxal 5'-phosphate</name>
        <dbReference type="ChEBI" id="CHEBI:597326"/>
    </cofactor>
</comment>
<comment type="pathway">
    <text evidence="3">Sphingolipid metabolism.</text>
</comment>
<dbReference type="SUPFAM" id="SSF53383">
    <property type="entry name" value="PLP-dependent transferases"/>
    <property type="match status" value="1"/>
</dbReference>
<evidence type="ECO:0000256" key="5">
    <source>
        <dbReference type="ARBA" id="ARBA00013220"/>
    </source>
</evidence>
<dbReference type="InterPro" id="IPR050087">
    <property type="entry name" value="AON_synthase_class-II"/>
</dbReference>
<dbReference type="OrthoDB" id="3168162at2759"/>
<evidence type="ECO:0000313" key="12">
    <source>
        <dbReference type="EMBL" id="CUS22497.1"/>
    </source>
</evidence>
<keyword evidence="6" id="KW-0808">Transferase</keyword>
<comment type="similarity">
    <text evidence="4">Belongs to the class-II pyridoxal-phosphate-dependent aminotransferase family.</text>
</comment>
<dbReference type="AlphaFoldDB" id="A0A0P1KR98"/>
<dbReference type="GO" id="GO:0004758">
    <property type="term" value="F:serine C-palmitoyltransferase activity"/>
    <property type="evidence" value="ECO:0007669"/>
    <property type="project" value="TreeGrafter"/>
</dbReference>
<evidence type="ECO:0000259" key="11">
    <source>
        <dbReference type="Pfam" id="PF00155"/>
    </source>
</evidence>
<evidence type="ECO:0000256" key="7">
    <source>
        <dbReference type="ARBA" id="ARBA00022898"/>
    </source>
</evidence>
<dbReference type="Gene3D" id="3.90.1150.10">
    <property type="entry name" value="Aspartate Aminotransferase, domain 1"/>
    <property type="match status" value="1"/>
</dbReference>
<evidence type="ECO:0000256" key="2">
    <source>
        <dbReference type="ARBA" id="ARBA00004760"/>
    </source>
</evidence>